<dbReference type="PIRSF" id="PIRSF000747">
    <property type="entry name" value="RPB5"/>
    <property type="match status" value="1"/>
</dbReference>
<comment type="similarity">
    <text evidence="3">Belongs to the archaeal Rpo5/eukaryotic RPB5 RNA polymerase subunit family.</text>
</comment>
<dbReference type="AlphaFoldDB" id="A0A7J7C5B8"/>
<comment type="caution">
    <text evidence="6">The sequence shown here is derived from an EMBL/GenBank/DDBJ whole genome shotgun (WGS) entry which is preliminary data.</text>
</comment>
<dbReference type="InterPro" id="IPR035913">
    <property type="entry name" value="RPB5-like_sf"/>
</dbReference>
<dbReference type="GO" id="GO:0006366">
    <property type="term" value="P:transcription by RNA polymerase II"/>
    <property type="evidence" value="ECO:0007669"/>
    <property type="project" value="TreeGrafter"/>
</dbReference>
<dbReference type="GO" id="GO:0003677">
    <property type="term" value="F:DNA binding"/>
    <property type="evidence" value="ECO:0007669"/>
    <property type="project" value="InterPro"/>
</dbReference>
<dbReference type="Gene3D" id="3.90.940.20">
    <property type="entry name" value="RPB5-like RNA polymerase subunit"/>
    <property type="match status" value="1"/>
</dbReference>
<dbReference type="InParanoid" id="A0A7J7C5B8"/>
<name>A0A7J7C5B8_TRIWF</name>
<dbReference type="InterPro" id="IPR014381">
    <property type="entry name" value="Arch_Rpo5/euc_Rpb5"/>
</dbReference>
<accession>A0A7J7C5B8</accession>
<organism evidence="6 7">
    <name type="scientific">Tripterygium wilfordii</name>
    <name type="common">Thunder God vine</name>
    <dbReference type="NCBI Taxonomy" id="458696"/>
    <lineage>
        <taxon>Eukaryota</taxon>
        <taxon>Viridiplantae</taxon>
        <taxon>Streptophyta</taxon>
        <taxon>Embryophyta</taxon>
        <taxon>Tracheophyta</taxon>
        <taxon>Spermatophyta</taxon>
        <taxon>Magnoliopsida</taxon>
        <taxon>eudicotyledons</taxon>
        <taxon>Gunneridae</taxon>
        <taxon>Pentapetalae</taxon>
        <taxon>rosids</taxon>
        <taxon>fabids</taxon>
        <taxon>Celastrales</taxon>
        <taxon>Celastraceae</taxon>
        <taxon>Tripterygium</taxon>
    </lineage>
</organism>
<evidence type="ECO:0000256" key="3">
    <source>
        <dbReference type="ARBA" id="ARBA00025765"/>
    </source>
</evidence>
<dbReference type="InterPro" id="IPR036710">
    <property type="entry name" value="RNA_pol_Rpb5_N_sf"/>
</dbReference>
<dbReference type="InterPro" id="IPR000783">
    <property type="entry name" value="RNA_pol_subH/Rpb5_C"/>
</dbReference>
<gene>
    <name evidence="6" type="ORF">HS088_TW21G01478</name>
</gene>
<dbReference type="GO" id="GO:0042797">
    <property type="term" value="P:tRNA transcription by RNA polymerase III"/>
    <property type="evidence" value="ECO:0007669"/>
    <property type="project" value="TreeGrafter"/>
</dbReference>
<keyword evidence="7" id="KW-1185">Reference proteome</keyword>
<dbReference type="InterPro" id="IPR005571">
    <property type="entry name" value="RNA_pol_Rpb5_N"/>
</dbReference>
<dbReference type="Pfam" id="PF01191">
    <property type="entry name" value="RNA_pol_Rpb5_C"/>
    <property type="match status" value="1"/>
</dbReference>
<evidence type="ECO:0000313" key="6">
    <source>
        <dbReference type="EMBL" id="KAF5729314.1"/>
    </source>
</evidence>
<evidence type="ECO:0000259" key="5">
    <source>
        <dbReference type="Pfam" id="PF03871"/>
    </source>
</evidence>
<dbReference type="GO" id="GO:0003899">
    <property type="term" value="F:DNA-directed RNA polymerase activity"/>
    <property type="evidence" value="ECO:0007669"/>
    <property type="project" value="InterPro"/>
</dbReference>
<dbReference type="Pfam" id="PF03871">
    <property type="entry name" value="RNA_pol_Rpb5_N"/>
    <property type="match status" value="1"/>
</dbReference>
<dbReference type="PANTHER" id="PTHR10535:SF12">
    <property type="entry name" value="DNA-DIRECTED RNA POLYMERASE V SUBUNIT 5C"/>
    <property type="match status" value="1"/>
</dbReference>
<protein>
    <submittedName>
        <fullName evidence="6">RNA polymerase II fifth largest subunit putative isoform 2</fullName>
    </submittedName>
</protein>
<evidence type="ECO:0000259" key="4">
    <source>
        <dbReference type="Pfam" id="PF01191"/>
    </source>
</evidence>
<dbReference type="EMBL" id="JAAARO010000021">
    <property type="protein sequence ID" value="KAF5729314.1"/>
    <property type="molecule type" value="Genomic_DNA"/>
</dbReference>
<dbReference type="GO" id="GO:0005634">
    <property type="term" value="C:nucleus"/>
    <property type="evidence" value="ECO:0007669"/>
    <property type="project" value="UniProtKB-SubCell"/>
</dbReference>
<sequence length="224" mass="25505">MAAITGGNGGDGRLECMTSFVFKGSVQSYRYYLSRRTVLEMLRDRGYDVADAELIRSQTEFRAVFGEDPDLERLRIRVSLRSDPRKKILVIFMGTNVITKPSIRALRGQILHEQLHGLILILQSKMNAFARKELQTFGFKVEIFQITDLLSNVTKHLLMPKVEVLTAEEKIMLMKKYKLEDKQLPQMLATDAVARYYGLEKGNVVKFSYAGGLADSIETYRNVA</sequence>
<dbReference type="SUPFAM" id="SSF55287">
    <property type="entry name" value="RPB5-like RNA polymerase subunit"/>
    <property type="match status" value="1"/>
</dbReference>
<feature type="domain" description="RNA polymerase subunit H/Rpb5 C-terminal" evidence="4">
    <location>
        <begin position="152"/>
        <end position="223"/>
    </location>
</feature>
<feature type="domain" description="RNA polymerase Rpb5 N-terminal" evidence="5">
    <location>
        <begin position="27"/>
        <end position="106"/>
    </location>
</feature>
<dbReference type="OrthoDB" id="248779at2759"/>
<dbReference type="SUPFAM" id="SSF53036">
    <property type="entry name" value="Eukaryotic RPB5 N-terminal domain"/>
    <property type="match status" value="1"/>
</dbReference>
<keyword evidence="2" id="KW-0539">Nucleus</keyword>
<reference evidence="6 7" key="1">
    <citation type="journal article" date="2020" name="Nat. Commun.">
        <title>Genome of Tripterygium wilfordii and identification of cytochrome P450 involved in triptolide biosynthesis.</title>
        <authorList>
            <person name="Tu L."/>
            <person name="Su P."/>
            <person name="Zhang Z."/>
            <person name="Gao L."/>
            <person name="Wang J."/>
            <person name="Hu T."/>
            <person name="Zhou J."/>
            <person name="Zhang Y."/>
            <person name="Zhao Y."/>
            <person name="Liu Y."/>
            <person name="Song Y."/>
            <person name="Tong Y."/>
            <person name="Lu Y."/>
            <person name="Yang J."/>
            <person name="Xu C."/>
            <person name="Jia M."/>
            <person name="Peters R.J."/>
            <person name="Huang L."/>
            <person name="Gao W."/>
        </authorList>
    </citation>
    <scope>NUCLEOTIDE SEQUENCE [LARGE SCALE GENOMIC DNA]</scope>
    <source>
        <strain evidence="7">cv. XIE 37</strain>
        <tissue evidence="6">Leaf</tissue>
    </source>
</reference>
<evidence type="ECO:0000256" key="2">
    <source>
        <dbReference type="ARBA" id="ARBA00023242"/>
    </source>
</evidence>
<evidence type="ECO:0000313" key="7">
    <source>
        <dbReference type="Proteomes" id="UP000593562"/>
    </source>
</evidence>
<dbReference type="Proteomes" id="UP000593562">
    <property type="component" value="Unassembled WGS sequence"/>
</dbReference>
<dbReference type="PANTHER" id="PTHR10535">
    <property type="entry name" value="DNA-DIRECTED RNA POLYMERASES I, II, AND III SUBUNIT RPABC1"/>
    <property type="match status" value="1"/>
</dbReference>
<evidence type="ECO:0000256" key="1">
    <source>
        <dbReference type="ARBA" id="ARBA00004123"/>
    </source>
</evidence>
<proteinExistence type="inferred from homology"/>
<dbReference type="GO" id="GO:0006362">
    <property type="term" value="P:transcription elongation by RNA polymerase I"/>
    <property type="evidence" value="ECO:0007669"/>
    <property type="project" value="TreeGrafter"/>
</dbReference>
<dbReference type="Gene3D" id="3.40.1340.10">
    <property type="entry name" value="RNA polymerase, Rpb5, N-terminal domain"/>
    <property type="match status" value="1"/>
</dbReference>
<comment type="subcellular location">
    <subcellularLocation>
        <location evidence="1">Nucleus</location>
    </subcellularLocation>
</comment>